<dbReference type="EMBL" id="BQKI01000015">
    <property type="protein sequence ID" value="GJN09126.1"/>
    <property type="molecule type" value="Genomic_DNA"/>
</dbReference>
<evidence type="ECO:0000313" key="1">
    <source>
        <dbReference type="EMBL" id="GJN09126.1"/>
    </source>
</evidence>
<gene>
    <name evidence="1" type="primary">ga27105</name>
    <name evidence="1" type="ORF">PR202_ga27105</name>
</gene>
<accession>A0AAV5DFW3</accession>
<evidence type="ECO:0000313" key="2">
    <source>
        <dbReference type="Proteomes" id="UP001054889"/>
    </source>
</evidence>
<organism evidence="1 2">
    <name type="scientific">Eleusine coracana subsp. coracana</name>
    <dbReference type="NCBI Taxonomy" id="191504"/>
    <lineage>
        <taxon>Eukaryota</taxon>
        <taxon>Viridiplantae</taxon>
        <taxon>Streptophyta</taxon>
        <taxon>Embryophyta</taxon>
        <taxon>Tracheophyta</taxon>
        <taxon>Spermatophyta</taxon>
        <taxon>Magnoliopsida</taxon>
        <taxon>Liliopsida</taxon>
        <taxon>Poales</taxon>
        <taxon>Poaceae</taxon>
        <taxon>PACMAD clade</taxon>
        <taxon>Chloridoideae</taxon>
        <taxon>Cynodonteae</taxon>
        <taxon>Eleusininae</taxon>
        <taxon>Eleusine</taxon>
    </lineage>
</organism>
<dbReference type="AlphaFoldDB" id="A0AAV5DFW3"/>
<name>A0AAV5DFW3_ELECO</name>
<keyword evidence="2" id="KW-1185">Reference proteome</keyword>
<reference evidence="1" key="2">
    <citation type="submission" date="2021-12" db="EMBL/GenBank/DDBJ databases">
        <title>Resequencing data analysis of finger millet.</title>
        <authorList>
            <person name="Hatakeyama M."/>
            <person name="Aluri S."/>
            <person name="Balachadran M.T."/>
            <person name="Sivarajan S.R."/>
            <person name="Poveda L."/>
            <person name="Shimizu-Inatsugi R."/>
            <person name="Schlapbach R."/>
            <person name="Sreeman S.M."/>
            <person name="Shimizu K.K."/>
        </authorList>
    </citation>
    <scope>NUCLEOTIDE SEQUENCE</scope>
</reference>
<sequence>MRKKERAGLVRHRTGDERLARPGRPVHEDALGRLDANGLEELWVPERQFHQLPDLRQLLLLILMPPTSS</sequence>
<comment type="caution">
    <text evidence="1">The sequence shown here is derived from an EMBL/GenBank/DDBJ whole genome shotgun (WGS) entry which is preliminary data.</text>
</comment>
<dbReference type="Proteomes" id="UP001054889">
    <property type="component" value="Unassembled WGS sequence"/>
</dbReference>
<proteinExistence type="predicted"/>
<reference evidence="1" key="1">
    <citation type="journal article" date="2018" name="DNA Res.">
        <title>Multiple hybrid de novo genome assembly of finger millet, an orphan allotetraploid crop.</title>
        <authorList>
            <person name="Hatakeyama M."/>
            <person name="Aluri S."/>
            <person name="Balachadran M.T."/>
            <person name="Sivarajan S.R."/>
            <person name="Patrignani A."/>
            <person name="Gruter S."/>
            <person name="Poveda L."/>
            <person name="Shimizu-Inatsugi R."/>
            <person name="Baeten J."/>
            <person name="Francoijs K.J."/>
            <person name="Nataraja K.N."/>
            <person name="Reddy Y.A.N."/>
            <person name="Phadnis S."/>
            <person name="Ravikumar R.L."/>
            <person name="Schlapbach R."/>
            <person name="Sreeman S.M."/>
            <person name="Shimizu K.K."/>
        </authorList>
    </citation>
    <scope>NUCLEOTIDE SEQUENCE</scope>
</reference>
<protein>
    <submittedName>
        <fullName evidence="1">Uncharacterized protein</fullName>
    </submittedName>
</protein>